<dbReference type="Proteomes" id="UP000010556">
    <property type="component" value="Unassembled WGS sequence"/>
</dbReference>
<gene>
    <name evidence="2" type="ORF">MDA_GLEAN10012605</name>
</gene>
<feature type="compositionally biased region" description="Low complexity" evidence="1">
    <location>
        <begin position="37"/>
        <end position="49"/>
    </location>
</feature>
<accession>L5M6K0</accession>
<evidence type="ECO:0000313" key="2">
    <source>
        <dbReference type="EMBL" id="ELK33910.1"/>
    </source>
</evidence>
<reference evidence="3" key="1">
    <citation type="journal article" date="2013" name="Science">
        <title>Comparative analysis of bat genomes provides insight into the evolution of flight and immunity.</title>
        <authorList>
            <person name="Zhang G."/>
            <person name="Cowled C."/>
            <person name="Shi Z."/>
            <person name="Huang Z."/>
            <person name="Bishop-Lilly K.A."/>
            <person name="Fang X."/>
            <person name="Wynne J.W."/>
            <person name="Xiong Z."/>
            <person name="Baker M.L."/>
            <person name="Zhao W."/>
            <person name="Tachedjian M."/>
            <person name="Zhu Y."/>
            <person name="Zhou P."/>
            <person name="Jiang X."/>
            <person name="Ng J."/>
            <person name="Yang L."/>
            <person name="Wu L."/>
            <person name="Xiao J."/>
            <person name="Feng Y."/>
            <person name="Chen Y."/>
            <person name="Sun X."/>
            <person name="Zhang Y."/>
            <person name="Marsh G.A."/>
            <person name="Crameri G."/>
            <person name="Broder C.C."/>
            <person name="Frey K.G."/>
            <person name="Wang L.F."/>
            <person name="Wang J."/>
        </authorList>
    </citation>
    <scope>NUCLEOTIDE SEQUENCE [LARGE SCALE GENOMIC DNA]</scope>
</reference>
<evidence type="ECO:0000256" key="1">
    <source>
        <dbReference type="SAM" id="MobiDB-lite"/>
    </source>
</evidence>
<evidence type="ECO:0000313" key="3">
    <source>
        <dbReference type="Proteomes" id="UP000010556"/>
    </source>
</evidence>
<dbReference type="AlphaFoldDB" id="L5M6K0"/>
<proteinExistence type="predicted"/>
<name>L5M6K0_MYODS</name>
<protein>
    <submittedName>
        <fullName evidence="2">Uncharacterized protein</fullName>
    </submittedName>
</protein>
<dbReference type="EMBL" id="KB103531">
    <property type="protein sequence ID" value="ELK33910.1"/>
    <property type="molecule type" value="Genomic_DNA"/>
</dbReference>
<keyword evidence="3" id="KW-1185">Reference proteome</keyword>
<sequence length="109" mass="11818">MSESRFQPNPHRPGRGTPLVHNQGWRDHGRAPGRVWPISSSPDQPDPSSKLTYWSEHLPPGEVRPGVRLLTMTHADHQGAARNMAGVSNTALEVSGNGSAAGPDEPRQE</sequence>
<feature type="region of interest" description="Disordered" evidence="1">
    <location>
        <begin position="1"/>
        <end position="51"/>
    </location>
</feature>
<organism evidence="2 3">
    <name type="scientific">Myotis davidii</name>
    <name type="common">David's myotis</name>
    <dbReference type="NCBI Taxonomy" id="225400"/>
    <lineage>
        <taxon>Eukaryota</taxon>
        <taxon>Metazoa</taxon>
        <taxon>Chordata</taxon>
        <taxon>Craniata</taxon>
        <taxon>Vertebrata</taxon>
        <taxon>Euteleostomi</taxon>
        <taxon>Mammalia</taxon>
        <taxon>Eutheria</taxon>
        <taxon>Laurasiatheria</taxon>
        <taxon>Chiroptera</taxon>
        <taxon>Yangochiroptera</taxon>
        <taxon>Vespertilionidae</taxon>
        <taxon>Myotis</taxon>
    </lineage>
</organism>